<gene>
    <name evidence="1" type="ORF">HPB47_005409</name>
</gene>
<evidence type="ECO:0000313" key="1">
    <source>
        <dbReference type="EMBL" id="KAG0417687.1"/>
    </source>
</evidence>
<dbReference type="EMBL" id="JABSTQ010010816">
    <property type="protein sequence ID" value="KAG0417687.1"/>
    <property type="molecule type" value="Genomic_DNA"/>
</dbReference>
<dbReference type="Proteomes" id="UP000805193">
    <property type="component" value="Unassembled WGS sequence"/>
</dbReference>
<evidence type="ECO:0000313" key="2">
    <source>
        <dbReference type="Proteomes" id="UP000805193"/>
    </source>
</evidence>
<sequence>MTTTAKNWLSGGLTWNRWFVKLRTRLLMKVVRSQTMAVVLSIGFYKNDLPENNKNRLKMLATFDGVWGHDFDMVLVRYFVQEFKKRYKLGVATNRSALMRPIT</sequence>
<comment type="caution">
    <text evidence="1">The sequence shown here is derived from an EMBL/GenBank/DDBJ whole genome shotgun (WGS) entry which is preliminary data.</text>
</comment>
<protein>
    <submittedName>
        <fullName evidence="1">Uncharacterized protein</fullName>
    </submittedName>
</protein>
<accession>A0AC60PDB4</accession>
<keyword evidence="2" id="KW-1185">Reference proteome</keyword>
<organism evidence="1 2">
    <name type="scientific">Ixodes persulcatus</name>
    <name type="common">Taiga tick</name>
    <dbReference type="NCBI Taxonomy" id="34615"/>
    <lineage>
        <taxon>Eukaryota</taxon>
        <taxon>Metazoa</taxon>
        <taxon>Ecdysozoa</taxon>
        <taxon>Arthropoda</taxon>
        <taxon>Chelicerata</taxon>
        <taxon>Arachnida</taxon>
        <taxon>Acari</taxon>
        <taxon>Parasitiformes</taxon>
        <taxon>Ixodida</taxon>
        <taxon>Ixodoidea</taxon>
        <taxon>Ixodidae</taxon>
        <taxon>Ixodinae</taxon>
        <taxon>Ixodes</taxon>
    </lineage>
</organism>
<proteinExistence type="predicted"/>
<reference evidence="1 2" key="1">
    <citation type="journal article" date="2020" name="Cell">
        <title>Large-Scale Comparative Analyses of Tick Genomes Elucidate Their Genetic Diversity and Vector Capacities.</title>
        <authorList>
            <consortium name="Tick Genome and Microbiome Consortium (TIGMIC)"/>
            <person name="Jia N."/>
            <person name="Wang J."/>
            <person name="Shi W."/>
            <person name="Du L."/>
            <person name="Sun Y."/>
            <person name="Zhan W."/>
            <person name="Jiang J.F."/>
            <person name="Wang Q."/>
            <person name="Zhang B."/>
            <person name="Ji P."/>
            <person name="Bell-Sakyi L."/>
            <person name="Cui X.M."/>
            <person name="Yuan T.T."/>
            <person name="Jiang B.G."/>
            <person name="Yang W.F."/>
            <person name="Lam T.T."/>
            <person name="Chang Q.C."/>
            <person name="Ding S.J."/>
            <person name="Wang X.J."/>
            <person name="Zhu J.G."/>
            <person name="Ruan X.D."/>
            <person name="Zhao L."/>
            <person name="Wei J.T."/>
            <person name="Ye R.Z."/>
            <person name="Que T.C."/>
            <person name="Du C.H."/>
            <person name="Zhou Y.H."/>
            <person name="Cheng J.X."/>
            <person name="Dai P.F."/>
            <person name="Guo W.B."/>
            <person name="Han X.H."/>
            <person name="Huang E.J."/>
            <person name="Li L.F."/>
            <person name="Wei W."/>
            <person name="Gao Y.C."/>
            <person name="Liu J.Z."/>
            <person name="Shao H.Z."/>
            <person name="Wang X."/>
            <person name="Wang C.C."/>
            <person name="Yang T.C."/>
            <person name="Huo Q.B."/>
            <person name="Li W."/>
            <person name="Chen H.Y."/>
            <person name="Chen S.E."/>
            <person name="Zhou L.G."/>
            <person name="Ni X.B."/>
            <person name="Tian J.H."/>
            <person name="Sheng Y."/>
            <person name="Liu T."/>
            <person name="Pan Y.S."/>
            <person name="Xia L.Y."/>
            <person name="Li J."/>
            <person name="Zhao F."/>
            <person name="Cao W.C."/>
        </authorList>
    </citation>
    <scope>NUCLEOTIDE SEQUENCE [LARGE SCALE GENOMIC DNA]</scope>
    <source>
        <strain evidence="1">Iper-2018</strain>
    </source>
</reference>
<name>A0AC60PDB4_IXOPE</name>